<keyword evidence="3" id="KW-0378">Hydrolase</keyword>
<dbReference type="InterPro" id="IPR043504">
    <property type="entry name" value="Peptidase_S1_PA_chymotrypsin"/>
</dbReference>
<keyword evidence="6" id="KW-0325">Glycoprotein</keyword>
<dbReference type="SUPFAM" id="SSF50494">
    <property type="entry name" value="Trypsin-like serine proteases"/>
    <property type="match status" value="1"/>
</dbReference>
<evidence type="ECO:0000313" key="9">
    <source>
        <dbReference type="Proteomes" id="UP000694863"/>
    </source>
</evidence>
<dbReference type="Gene3D" id="2.40.10.10">
    <property type="entry name" value="Trypsin-like serine proteases"/>
    <property type="match status" value="1"/>
</dbReference>
<name>A0ABM0ZR75_ECHTE</name>
<dbReference type="Proteomes" id="UP000694863">
    <property type="component" value="Unplaced"/>
</dbReference>
<dbReference type="SMART" id="SM00020">
    <property type="entry name" value="Tryp_SPc"/>
    <property type="match status" value="1"/>
</dbReference>
<keyword evidence="1" id="KW-0645">Protease</keyword>
<dbReference type="InterPro" id="IPR001314">
    <property type="entry name" value="Peptidase_S1A"/>
</dbReference>
<feature type="chain" id="PRO_5045548291" evidence="7">
    <location>
        <begin position="20"/>
        <end position="216"/>
    </location>
</feature>
<protein>
    <submittedName>
        <fullName evidence="10">Prostasin-like</fullName>
    </submittedName>
</protein>
<evidence type="ECO:0000256" key="7">
    <source>
        <dbReference type="SAM" id="SignalP"/>
    </source>
</evidence>
<organism evidence="9 10">
    <name type="scientific">Echinops telfairi</name>
    <name type="common">Lesser hedgehog tenrec</name>
    <dbReference type="NCBI Taxonomy" id="9371"/>
    <lineage>
        <taxon>Eukaryota</taxon>
        <taxon>Metazoa</taxon>
        <taxon>Chordata</taxon>
        <taxon>Craniata</taxon>
        <taxon>Vertebrata</taxon>
        <taxon>Euteleostomi</taxon>
        <taxon>Mammalia</taxon>
        <taxon>Eutheria</taxon>
        <taxon>Afrotheria</taxon>
        <taxon>Tenrecidae</taxon>
        <taxon>Tenrecinae</taxon>
        <taxon>Echinops</taxon>
    </lineage>
</organism>
<dbReference type="InterPro" id="IPR018114">
    <property type="entry name" value="TRYPSIN_HIS"/>
</dbReference>
<evidence type="ECO:0000259" key="8">
    <source>
        <dbReference type="PROSITE" id="PS50240"/>
    </source>
</evidence>
<accession>A0ABM0ZR75</accession>
<evidence type="ECO:0000256" key="1">
    <source>
        <dbReference type="ARBA" id="ARBA00022670"/>
    </source>
</evidence>
<dbReference type="PANTHER" id="PTHR24253">
    <property type="entry name" value="TRANSMEMBRANE PROTEASE SERINE"/>
    <property type="match status" value="1"/>
</dbReference>
<feature type="signal peptide" evidence="7">
    <location>
        <begin position="1"/>
        <end position="19"/>
    </location>
</feature>
<evidence type="ECO:0000256" key="5">
    <source>
        <dbReference type="ARBA" id="ARBA00023157"/>
    </source>
</evidence>
<dbReference type="PROSITE" id="PS00134">
    <property type="entry name" value="TRYPSIN_HIS"/>
    <property type="match status" value="1"/>
</dbReference>
<reference evidence="10" key="1">
    <citation type="submission" date="2025-08" db="UniProtKB">
        <authorList>
            <consortium name="RefSeq"/>
        </authorList>
    </citation>
    <scope>IDENTIFICATION</scope>
</reference>
<evidence type="ECO:0000313" key="10">
    <source>
        <dbReference type="RefSeq" id="XP_012860944.1"/>
    </source>
</evidence>
<dbReference type="PROSITE" id="PS50240">
    <property type="entry name" value="TRYPSIN_DOM"/>
    <property type="match status" value="1"/>
</dbReference>
<sequence length="216" mass="23591">MWLLPALLMLTFLRERASGLAPETRIVGGTVASPHQWPWQVSLREHGHHVCGGSLISAQWVLTAAHCVTSPKRTRDLSVQLGEALLYSRPPGSALVPVAHAIWHPSYNGDALQGGDVALLKLARPIPFSHSIQPVPLVSPGTHIPTGTLCWVAGWGDIEQSVTLPKPSWLQEVDVRIISPQNCQQLYAPEPIYPEMLCAGYFQSRKGFCEVSPEVS</sequence>
<feature type="domain" description="Peptidase S1" evidence="8">
    <location>
        <begin position="26"/>
        <end position="210"/>
    </location>
</feature>
<keyword evidence="9" id="KW-1185">Reference proteome</keyword>
<dbReference type="InterPro" id="IPR001254">
    <property type="entry name" value="Trypsin_dom"/>
</dbReference>
<keyword evidence="5" id="KW-1015">Disulfide bond</keyword>
<dbReference type="RefSeq" id="XP_012860944.1">
    <property type="nucleotide sequence ID" value="XM_013005490.1"/>
</dbReference>
<dbReference type="Pfam" id="PF00089">
    <property type="entry name" value="Trypsin"/>
    <property type="match status" value="1"/>
</dbReference>
<evidence type="ECO:0000256" key="3">
    <source>
        <dbReference type="ARBA" id="ARBA00022801"/>
    </source>
</evidence>
<evidence type="ECO:0000256" key="6">
    <source>
        <dbReference type="ARBA" id="ARBA00023180"/>
    </source>
</evidence>
<dbReference type="PANTHER" id="PTHR24253:SF144">
    <property type="entry name" value="CHYMOTRYPSIN-LIKE PROTEASE CTRL-1-RELATED"/>
    <property type="match status" value="1"/>
</dbReference>
<dbReference type="PRINTS" id="PR00722">
    <property type="entry name" value="CHYMOTRYPSIN"/>
</dbReference>
<evidence type="ECO:0000256" key="2">
    <source>
        <dbReference type="ARBA" id="ARBA00022729"/>
    </source>
</evidence>
<dbReference type="CDD" id="cd00190">
    <property type="entry name" value="Tryp_SPc"/>
    <property type="match status" value="1"/>
</dbReference>
<proteinExistence type="predicted"/>
<gene>
    <name evidence="10" type="primary">LOC101654295</name>
</gene>
<evidence type="ECO:0000256" key="4">
    <source>
        <dbReference type="ARBA" id="ARBA00022825"/>
    </source>
</evidence>
<dbReference type="GeneID" id="101654295"/>
<dbReference type="InterPro" id="IPR009003">
    <property type="entry name" value="Peptidase_S1_PA"/>
</dbReference>
<keyword evidence="2 7" id="KW-0732">Signal</keyword>
<keyword evidence="4" id="KW-0720">Serine protease</keyword>